<organism evidence="1 2">
    <name type="scientific">Novosphingobium anseongense</name>
    <dbReference type="NCBI Taxonomy" id="3133436"/>
    <lineage>
        <taxon>Bacteria</taxon>
        <taxon>Pseudomonadati</taxon>
        <taxon>Pseudomonadota</taxon>
        <taxon>Alphaproteobacteria</taxon>
        <taxon>Sphingomonadales</taxon>
        <taxon>Sphingomonadaceae</taxon>
        <taxon>Novosphingobium</taxon>
    </lineage>
</organism>
<reference evidence="1 2" key="1">
    <citation type="submission" date="2024-03" db="EMBL/GenBank/DDBJ databases">
        <authorList>
            <person name="Jo J.-H."/>
        </authorList>
    </citation>
    <scope>NUCLEOTIDE SEQUENCE [LARGE SCALE GENOMIC DNA]</scope>
    <source>
        <strain evidence="1 2">PS1R-30</strain>
    </source>
</reference>
<protein>
    <submittedName>
        <fullName evidence="1">ATPase</fullName>
    </submittedName>
</protein>
<gene>
    <name evidence="1" type="ORF">WG901_02505</name>
</gene>
<comment type="caution">
    <text evidence="1">The sequence shown here is derived from an EMBL/GenBank/DDBJ whole genome shotgun (WGS) entry which is preliminary data.</text>
</comment>
<dbReference type="Gene3D" id="1.10.8.60">
    <property type="match status" value="1"/>
</dbReference>
<dbReference type="InterPro" id="IPR027417">
    <property type="entry name" value="P-loop_NTPase"/>
</dbReference>
<sequence>MSQIALPLAAGQGAGPSRIVAGKANAGVLDAFAHAEGWPFRTAILLGPPRSGKSLLARWFAEHNAGDVIDDADTADETALFHAWNRTQESGRPLLLVSNRADWRVMLPDLGSRLGAALRLEIGAPDDAMLADLVALHAELRGLALDESAAAYLVPRMPRSHIGVERLVAAIDRLSLERKQAPTLSIWRDALDAISGS</sequence>
<dbReference type="SUPFAM" id="SSF52540">
    <property type="entry name" value="P-loop containing nucleoside triphosphate hydrolases"/>
    <property type="match status" value="1"/>
</dbReference>
<evidence type="ECO:0000313" key="2">
    <source>
        <dbReference type="Proteomes" id="UP001361239"/>
    </source>
</evidence>
<keyword evidence="2" id="KW-1185">Reference proteome</keyword>
<dbReference type="EMBL" id="JBBHJZ010000001">
    <property type="protein sequence ID" value="MEJ5975493.1"/>
    <property type="molecule type" value="Genomic_DNA"/>
</dbReference>
<proteinExistence type="predicted"/>
<dbReference type="RefSeq" id="WP_339585439.1">
    <property type="nucleotide sequence ID" value="NZ_JBBHJZ010000001.1"/>
</dbReference>
<accession>A0ABU8RQW9</accession>
<name>A0ABU8RQW9_9SPHN</name>
<evidence type="ECO:0000313" key="1">
    <source>
        <dbReference type="EMBL" id="MEJ5975493.1"/>
    </source>
</evidence>
<dbReference type="Proteomes" id="UP001361239">
    <property type="component" value="Unassembled WGS sequence"/>
</dbReference>